<feature type="region of interest" description="Disordered" evidence="1">
    <location>
        <begin position="362"/>
        <end position="465"/>
    </location>
</feature>
<protein>
    <submittedName>
        <fullName evidence="2">Uncharacterized protein</fullName>
    </submittedName>
</protein>
<dbReference type="AlphaFoldDB" id="A0A197JZK3"/>
<evidence type="ECO:0000256" key="1">
    <source>
        <dbReference type="SAM" id="MobiDB-lite"/>
    </source>
</evidence>
<feature type="compositionally biased region" description="Basic residues" evidence="1">
    <location>
        <begin position="272"/>
        <end position="286"/>
    </location>
</feature>
<name>A0A197JZK3_9FUNG</name>
<feature type="compositionally biased region" description="Acidic residues" evidence="1">
    <location>
        <begin position="788"/>
        <end position="798"/>
    </location>
</feature>
<feature type="region of interest" description="Disordered" evidence="1">
    <location>
        <begin position="642"/>
        <end position="720"/>
    </location>
</feature>
<evidence type="ECO:0000313" key="3">
    <source>
        <dbReference type="Proteomes" id="UP000078512"/>
    </source>
</evidence>
<proteinExistence type="predicted"/>
<feature type="compositionally biased region" description="Low complexity" evidence="1">
    <location>
        <begin position="660"/>
        <end position="673"/>
    </location>
</feature>
<feature type="compositionally biased region" description="Polar residues" evidence="1">
    <location>
        <begin position="511"/>
        <end position="530"/>
    </location>
</feature>
<feature type="region of interest" description="Disordered" evidence="1">
    <location>
        <begin position="772"/>
        <end position="802"/>
    </location>
</feature>
<dbReference type="Proteomes" id="UP000078512">
    <property type="component" value="Unassembled WGS sequence"/>
</dbReference>
<feature type="compositionally biased region" description="Gly residues" evidence="1">
    <location>
        <begin position="379"/>
        <end position="389"/>
    </location>
</feature>
<feature type="compositionally biased region" description="Basic and acidic residues" evidence="1">
    <location>
        <begin position="595"/>
        <end position="606"/>
    </location>
</feature>
<feature type="region of interest" description="Disordered" evidence="1">
    <location>
        <begin position="588"/>
        <end position="621"/>
    </location>
</feature>
<dbReference type="STRING" id="1314771.A0A197JZK3"/>
<dbReference type="EMBL" id="KV442034">
    <property type="protein sequence ID" value="OAQ30660.1"/>
    <property type="molecule type" value="Genomic_DNA"/>
</dbReference>
<evidence type="ECO:0000313" key="2">
    <source>
        <dbReference type="EMBL" id="OAQ30660.1"/>
    </source>
</evidence>
<sequence>MKAPKPNTNNLQLPPPLPPTSSSQKQKTLSIHIATDHIGPSKMPLVYGSTLEKVGSIRGTVRFSTNYPCRGKDIVIMYEAKAEAQWSALENKKVVMHQTEEILGYHIWHFPLEHTKTGGSTVAVGVYEKEFEIPLVHPSLAAAAAASPSSSLRNNINKPSASSPSSPSPSSSAGSAASPSKINSALVPHTTSTARMVGAKPVGPVTASATAAGLLPSSSYSPQARIKYTIRAILQRPFPCITHIEASQEVWVLNSSLPPQFPLLSPSNSTGRRSHSNASSKKRRQSTRTDTTSAAATTTTTATTNPAPAEKAADKESSKSLNDSEVLKSQPLLSLPMPSQVFKSALAMLPSIDLSRSKQLFSMSKTTGPSSAPTSESGSGSGSGAGSGSGTTAAALSSQPSTSAATTTPANAAISSATTTTTATKDSMDSTSEAGSSSSCSSVSSPRLNGRENNYNHPPYPEDTDNENIADYTGVWEAFDIPYSLSLPSEMVYLGQVIPLTIRFGPHRGHYSSSNNKQQEQGNGGRQNIPSRRFVVKKGVLRLVEHTLLREVTTTQGPKLSSAQNKNHNKSLALMTTNAHASSQATLEQAFEDDGSTKDSSHRRAFSEQQPHPNSNGKSKRLVPLFGKRQDQNAIYQEQGYHGSHSHLPLPGEGDSGVEQQQQRNTKTQHQHQLSLPGGGDAHSSSHKHEGDLRRSFFKPGRHSMDVSTGRPVSMVNPYGPTKSGNPRIVSSIEAKFKTEVMLLSLTPFLQRQEQWYQRQLKKNAFASAAGSAGRTLDGSDGDKDALQQEENDEDDDKEERGDIYVEEEDVEEDIEDGVWQTTIWVPIPGPSAMATFTETKNIVKTHTLQLILLCGLSGEAVPVPTVMVQSEDGETDSGSGSTAASVAAVSLSNVNKEFRIEMDLHVTGPRSPIEMTIRHL</sequence>
<feature type="region of interest" description="Disordered" evidence="1">
    <location>
        <begin position="263"/>
        <end position="325"/>
    </location>
</feature>
<feature type="compositionally biased region" description="Low complexity" evidence="1">
    <location>
        <begin position="366"/>
        <end position="378"/>
    </location>
</feature>
<feature type="region of interest" description="Disordered" evidence="1">
    <location>
        <begin position="509"/>
        <end position="532"/>
    </location>
</feature>
<reference evidence="2 3" key="1">
    <citation type="submission" date="2016-05" db="EMBL/GenBank/DDBJ databases">
        <title>Genome sequencing reveals origins of a unique bacterial endosymbiosis in the earliest lineages of terrestrial Fungi.</title>
        <authorList>
            <consortium name="DOE Joint Genome Institute"/>
            <person name="Uehling J."/>
            <person name="Gryganskyi A."/>
            <person name="Hameed K."/>
            <person name="Tschaplinski T."/>
            <person name="Misztal P."/>
            <person name="Wu S."/>
            <person name="Desiro A."/>
            <person name="Vande Pol N."/>
            <person name="Du Z.-Y."/>
            <person name="Zienkiewicz A."/>
            <person name="Zienkiewicz K."/>
            <person name="Morin E."/>
            <person name="Tisserant E."/>
            <person name="Splivallo R."/>
            <person name="Hainaut M."/>
            <person name="Henrissat B."/>
            <person name="Ohm R."/>
            <person name="Kuo A."/>
            <person name="Yan J."/>
            <person name="Lipzen A."/>
            <person name="Nolan M."/>
            <person name="Labutti K."/>
            <person name="Barry K."/>
            <person name="Goldstein A."/>
            <person name="Labbe J."/>
            <person name="Schadt C."/>
            <person name="Tuskan G."/>
            <person name="Grigoriev I."/>
            <person name="Martin F."/>
            <person name="Vilgalys R."/>
            <person name="Bonito G."/>
        </authorList>
    </citation>
    <scope>NUCLEOTIDE SEQUENCE [LARGE SCALE GENOMIC DNA]</scope>
    <source>
        <strain evidence="2 3">AG-77</strain>
    </source>
</reference>
<organism evidence="2 3">
    <name type="scientific">Linnemannia elongata AG-77</name>
    <dbReference type="NCBI Taxonomy" id="1314771"/>
    <lineage>
        <taxon>Eukaryota</taxon>
        <taxon>Fungi</taxon>
        <taxon>Fungi incertae sedis</taxon>
        <taxon>Mucoromycota</taxon>
        <taxon>Mortierellomycotina</taxon>
        <taxon>Mortierellomycetes</taxon>
        <taxon>Mortierellales</taxon>
        <taxon>Mortierellaceae</taxon>
        <taxon>Linnemannia</taxon>
    </lineage>
</organism>
<feature type="region of interest" description="Disordered" evidence="1">
    <location>
        <begin position="1"/>
        <end position="27"/>
    </location>
</feature>
<dbReference type="OrthoDB" id="2436511at2759"/>
<gene>
    <name evidence="2" type="ORF">K457DRAFT_18172</name>
</gene>
<accession>A0A197JZK3</accession>
<feature type="compositionally biased region" description="Low complexity" evidence="1">
    <location>
        <begin position="390"/>
        <end position="448"/>
    </location>
</feature>
<feature type="compositionally biased region" description="Low complexity" evidence="1">
    <location>
        <begin position="159"/>
        <end position="180"/>
    </location>
</feature>
<keyword evidence="3" id="KW-1185">Reference proteome</keyword>
<feature type="region of interest" description="Disordered" evidence="1">
    <location>
        <begin position="150"/>
        <end position="181"/>
    </location>
</feature>
<feature type="compositionally biased region" description="Low complexity" evidence="1">
    <location>
        <begin position="288"/>
        <end position="310"/>
    </location>
</feature>
<feature type="compositionally biased region" description="Low complexity" evidence="1">
    <location>
        <begin position="1"/>
        <end position="12"/>
    </location>
</feature>
<feature type="compositionally biased region" description="Polar residues" evidence="1">
    <location>
        <begin position="607"/>
        <end position="617"/>
    </location>
</feature>